<comment type="caution">
    <text evidence="3">The sequence shown here is derived from an EMBL/GenBank/DDBJ whole genome shotgun (WGS) entry which is preliminary data.</text>
</comment>
<dbReference type="PROSITE" id="PS51168">
    <property type="entry name" value="CHORISMATE_MUT_2"/>
    <property type="match status" value="1"/>
</dbReference>
<evidence type="ECO:0000313" key="4">
    <source>
        <dbReference type="Proteomes" id="UP000838686"/>
    </source>
</evidence>
<protein>
    <submittedName>
        <fullName evidence="3">Protein AroA(G)</fullName>
    </submittedName>
</protein>
<dbReference type="Proteomes" id="UP000838686">
    <property type="component" value="Unassembled WGS sequence"/>
</dbReference>
<dbReference type="InterPro" id="IPR036263">
    <property type="entry name" value="Chorismate_II_sf"/>
</dbReference>
<name>A0ABM9CW00_9BACL</name>
<proteinExistence type="predicted"/>
<dbReference type="InterPro" id="IPR051331">
    <property type="entry name" value="Chorismate_mutase-related"/>
</dbReference>
<sequence>MSDRIDQLRVQIDAINSELLTILNKRAEVVLEIGKAKQEKGMEVFDPEREERILSSLCSMNRGLLTDEMIRVIFKQIFDECSNLQRAQMNEAMDSAEMTKSR</sequence>
<dbReference type="InterPro" id="IPR002701">
    <property type="entry name" value="CM_II_prokaryot"/>
</dbReference>
<keyword evidence="4" id="KW-1185">Reference proteome</keyword>
<dbReference type="PANTHER" id="PTHR38041">
    <property type="entry name" value="CHORISMATE MUTASE"/>
    <property type="match status" value="1"/>
</dbReference>
<dbReference type="SUPFAM" id="SSF48600">
    <property type="entry name" value="Chorismate mutase II"/>
    <property type="match status" value="1"/>
</dbReference>
<dbReference type="RefSeq" id="WP_236347494.1">
    <property type="nucleotide sequence ID" value="NZ_CAKMMF010000052.1"/>
</dbReference>
<evidence type="ECO:0000256" key="1">
    <source>
        <dbReference type="ARBA" id="ARBA00023235"/>
    </source>
</evidence>
<dbReference type="PANTHER" id="PTHR38041:SF1">
    <property type="entry name" value="CHORISMATE MUTASE"/>
    <property type="match status" value="1"/>
</dbReference>
<dbReference type="Pfam" id="PF01817">
    <property type="entry name" value="CM_2"/>
    <property type="match status" value="1"/>
</dbReference>
<keyword evidence="1" id="KW-0413">Isomerase</keyword>
<accession>A0ABM9CW00</accession>
<organism evidence="3 4">
    <name type="scientific">Paenibacillus plantiphilus</name>
    <dbReference type="NCBI Taxonomy" id="2905650"/>
    <lineage>
        <taxon>Bacteria</taxon>
        <taxon>Bacillati</taxon>
        <taxon>Bacillota</taxon>
        <taxon>Bacilli</taxon>
        <taxon>Bacillales</taxon>
        <taxon>Paenibacillaceae</taxon>
        <taxon>Paenibacillus</taxon>
    </lineage>
</organism>
<dbReference type="Gene3D" id="1.20.59.10">
    <property type="entry name" value="Chorismate mutase"/>
    <property type="match status" value="1"/>
</dbReference>
<gene>
    <name evidence="3" type="primary">aroA_2</name>
    <name evidence="3" type="ORF">PAECIP111893_05266</name>
</gene>
<dbReference type="EMBL" id="CAKMMF010000052">
    <property type="protein sequence ID" value="CAH1225508.1"/>
    <property type="molecule type" value="Genomic_DNA"/>
</dbReference>
<reference evidence="3" key="1">
    <citation type="submission" date="2022-01" db="EMBL/GenBank/DDBJ databases">
        <authorList>
            <person name="Criscuolo A."/>
        </authorList>
    </citation>
    <scope>NUCLEOTIDE SEQUENCE</scope>
    <source>
        <strain evidence="3">CIP111893</strain>
    </source>
</reference>
<feature type="domain" description="Chorismate mutase" evidence="2">
    <location>
        <begin position="1"/>
        <end position="89"/>
    </location>
</feature>
<dbReference type="SMART" id="SM00830">
    <property type="entry name" value="CM_2"/>
    <property type="match status" value="1"/>
</dbReference>
<evidence type="ECO:0000259" key="2">
    <source>
        <dbReference type="PROSITE" id="PS51168"/>
    </source>
</evidence>
<dbReference type="InterPro" id="IPR036979">
    <property type="entry name" value="CM_dom_sf"/>
</dbReference>
<evidence type="ECO:0000313" key="3">
    <source>
        <dbReference type="EMBL" id="CAH1225508.1"/>
    </source>
</evidence>